<protein>
    <submittedName>
        <fullName evidence="1">Uncharacterized protein</fullName>
    </submittedName>
</protein>
<gene>
    <name evidence="1" type="ORF">CORC01_10448</name>
</gene>
<evidence type="ECO:0000313" key="2">
    <source>
        <dbReference type="Proteomes" id="UP000176998"/>
    </source>
</evidence>
<dbReference type="EMBL" id="MJBS01000103">
    <property type="protein sequence ID" value="OHE94288.1"/>
    <property type="molecule type" value="Genomic_DNA"/>
</dbReference>
<organism evidence="1 2">
    <name type="scientific">Colletotrichum orchidophilum</name>
    <dbReference type="NCBI Taxonomy" id="1209926"/>
    <lineage>
        <taxon>Eukaryota</taxon>
        <taxon>Fungi</taxon>
        <taxon>Dikarya</taxon>
        <taxon>Ascomycota</taxon>
        <taxon>Pezizomycotina</taxon>
        <taxon>Sordariomycetes</taxon>
        <taxon>Hypocreomycetidae</taxon>
        <taxon>Glomerellales</taxon>
        <taxon>Glomerellaceae</taxon>
        <taxon>Colletotrichum</taxon>
    </lineage>
</organism>
<evidence type="ECO:0000313" key="1">
    <source>
        <dbReference type="EMBL" id="OHE94288.1"/>
    </source>
</evidence>
<dbReference type="Proteomes" id="UP000176998">
    <property type="component" value="Unassembled WGS sequence"/>
</dbReference>
<accession>A0A1G4AYP1</accession>
<sequence length="36" mass="3968">MPFTRAVSSTCGPSRPLIQRLGERVSQWSMAATHHA</sequence>
<proteinExistence type="predicted"/>
<reference evidence="1 2" key="1">
    <citation type="submission" date="2016-09" db="EMBL/GenBank/DDBJ databases">
        <authorList>
            <person name="Capua I."/>
            <person name="De Benedictis P."/>
            <person name="Joannis T."/>
            <person name="Lombin L.H."/>
            <person name="Cattoli G."/>
        </authorList>
    </citation>
    <scope>NUCLEOTIDE SEQUENCE [LARGE SCALE GENOMIC DNA]</scope>
    <source>
        <strain evidence="1 2">IMI 309357</strain>
    </source>
</reference>
<dbReference type="RefSeq" id="XP_022471451.1">
    <property type="nucleotide sequence ID" value="XM_022622076.1"/>
</dbReference>
<dbReference type="GeneID" id="34563586"/>
<comment type="caution">
    <text evidence="1">The sequence shown here is derived from an EMBL/GenBank/DDBJ whole genome shotgun (WGS) entry which is preliminary data.</text>
</comment>
<dbReference type="AlphaFoldDB" id="A0A1G4AYP1"/>
<keyword evidence="2" id="KW-1185">Reference proteome</keyword>
<name>A0A1G4AYP1_9PEZI</name>